<gene>
    <name evidence="1" type="ORF">METZ01_LOCUS352411</name>
</gene>
<organism evidence="1">
    <name type="scientific">marine metagenome</name>
    <dbReference type="NCBI Taxonomy" id="408172"/>
    <lineage>
        <taxon>unclassified sequences</taxon>
        <taxon>metagenomes</taxon>
        <taxon>ecological metagenomes</taxon>
    </lineage>
</organism>
<name>A0A382RR74_9ZZZZ</name>
<evidence type="ECO:0000313" key="1">
    <source>
        <dbReference type="EMBL" id="SVC99557.1"/>
    </source>
</evidence>
<dbReference type="EMBL" id="UINC01123226">
    <property type="protein sequence ID" value="SVC99557.1"/>
    <property type="molecule type" value="Genomic_DNA"/>
</dbReference>
<dbReference type="NCBIfam" id="TIGR00347">
    <property type="entry name" value="bioD"/>
    <property type="match status" value="1"/>
</dbReference>
<dbReference type="InterPro" id="IPR027417">
    <property type="entry name" value="P-loop_NTPase"/>
</dbReference>
<dbReference type="CDD" id="cd03109">
    <property type="entry name" value="DTBS"/>
    <property type="match status" value="1"/>
</dbReference>
<sequence>MKNGIFITGTDTEVGKTIIAAGIAYALKAKNIDVGVMKPIASGSRNDAQLLKRTAQVDDPIDLINPVYFDLPIAPSVASKIESRESDLQKVYNAFEHLSQQHNFLVVEGIGGIAVPIGRDKSVADLAKRIDFPVLIVGRSYLGTINHTVLTVAFAKSFGLEICGIVLNTDQDIQRDISVATNSIEIERLTGLPILGEVPFNQHIFGEDIPIDLVGDFVSGHIDIAKIYPS</sequence>
<dbReference type="PANTHER" id="PTHR43210:SF5">
    <property type="entry name" value="DETHIOBIOTIN SYNTHETASE"/>
    <property type="match status" value="1"/>
</dbReference>
<dbReference type="GO" id="GO:0009102">
    <property type="term" value="P:biotin biosynthetic process"/>
    <property type="evidence" value="ECO:0007669"/>
    <property type="project" value="UniProtKB-UniPathway"/>
</dbReference>
<protein>
    <recommendedName>
        <fullName evidence="2">Dethiobiotin synthase</fullName>
    </recommendedName>
</protein>
<dbReference type="SUPFAM" id="SSF52540">
    <property type="entry name" value="P-loop containing nucleoside triphosphate hydrolases"/>
    <property type="match status" value="1"/>
</dbReference>
<dbReference type="GO" id="GO:0005524">
    <property type="term" value="F:ATP binding"/>
    <property type="evidence" value="ECO:0007669"/>
    <property type="project" value="InterPro"/>
</dbReference>
<accession>A0A382RR74</accession>
<reference evidence="1" key="1">
    <citation type="submission" date="2018-05" db="EMBL/GenBank/DDBJ databases">
        <authorList>
            <person name="Lanie J.A."/>
            <person name="Ng W.-L."/>
            <person name="Kazmierczak K.M."/>
            <person name="Andrzejewski T.M."/>
            <person name="Davidsen T.M."/>
            <person name="Wayne K.J."/>
            <person name="Tettelin H."/>
            <person name="Glass J.I."/>
            <person name="Rusch D."/>
            <person name="Podicherti R."/>
            <person name="Tsui H.-C.T."/>
            <person name="Winkler M.E."/>
        </authorList>
    </citation>
    <scope>NUCLEOTIDE SEQUENCE</scope>
</reference>
<dbReference type="Gene3D" id="3.40.50.300">
    <property type="entry name" value="P-loop containing nucleotide triphosphate hydrolases"/>
    <property type="match status" value="1"/>
</dbReference>
<dbReference type="PANTHER" id="PTHR43210">
    <property type="entry name" value="DETHIOBIOTIN SYNTHETASE"/>
    <property type="match status" value="1"/>
</dbReference>
<dbReference type="PIRSF" id="PIRSF006755">
    <property type="entry name" value="DTB_synth"/>
    <property type="match status" value="1"/>
</dbReference>
<dbReference type="GO" id="GO:0000287">
    <property type="term" value="F:magnesium ion binding"/>
    <property type="evidence" value="ECO:0007669"/>
    <property type="project" value="InterPro"/>
</dbReference>
<dbReference type="InterPro" id="IPR004472">
    <property type="entry name" value="DTB_synth_BioD"/>
</dbReference>
<dbReference type="HAMAP" id="MF_00336">
    <property type="entry name" value="BioD"/>
    <property type="match status" value="1"/>
</dbReference>
<dbReference type="GO" id="GO:0005829">
    <property type="term" value="C:cytosol"/>
    <property type="evidence" value="ECO:0007669"/>
    <property type="project" value="TreeGrafter"/>
</dbReference>
<proteinExistence type="inferred from homology"/>
<dbReference type="UniPathway" id="UPA00078"/>
<evidence type="ECO:0008006" key="2">
    <source>
        <dbReference type="Google" id="ProtNLM"/>
    </source>
</evidence>
<dbReference type="AlphaFoldDB" id="A0A382RR74"/>
<dbReference type="Pfam" id="PF13500">
    <property type="entry name" value="AAA_26"/>
    <property type="match status" value="1"/>
</dbReference>
<dbReference type="GO" id="GO:0004141">
    <property type="term" value="F:dethiobiotin synthase activity"/>
    <property type="evidence" value="ECO:0007669"/>
    <property type="project" value="InterPro"/>
</dbReference>